<dbReference type="GO" id="GO:0046685">
    <property type="term" value="P:response to arsenic-containing substance"/>
    <property type="evidence" value="ECO:0007669"/>
    <property type="project" value="UniProtKB-KW"/>
</dbReference>
<accession>A0A0T5PAA9</accession>
<evidence type="ECO:0000313" key="3">
    <source>
        <dbReference type="EMBL" id="KRS18263.1"/>
    </source>
</evidence>
<gene>
    <name evidence="4" type="primary">arsC_5</name>
    <name evidence="4" type="ORF">RIdsm_02704</name>
    <name evidence="3" type="ORF">XM52_08975</name>
</gene>
<proteinExistence type="predicted"/>
<dbReference type="InterPro" id="IPR036196">
    <property type="entry name" value="Ptyr_pPase_sf"/>
</dbReference>
<dbReference type="SMART" id="SM00226">
    <property type="entry name" value="LMWPc"/>
    <property type="match status" value="1"/>
</dbReference>
<keyword evidence="4" id="KW-0560">Oxidoreductase</keyword>
<organism evidence="3 5">
    <name type="scientific">Roseovarius indicus</name>
    <dbReference type="NCBI Taxonomy" id="540747"/>
    <lineage>
        <taxon>Bacteria</taxon>
        <taxon>Pseudomonadati</taxon>
        <taxon>Pseudomonadota</taxon>
        <taxon>Alphaproteobacteria</taxon>
        <taxon>Rhodobacterales</taxon>
        <taxon>Roseobacteraceae</taxon>
        <taxon>Roseovarius</taxon>
    </lineage>
</organism>
<dbReference type="Proteomes" id="UP000051401">
    <property type="component" value="Unassembled WGS sequence"/>
</dbReference>
<evidence type="ECO:0000313" key="5">
    <source>
        <dbReference type="Proteomes" id="UP000051401"/>
    </source>
</evidence>
<dbReference type="Gene3D" id="3.40.50.2300">
    <property type="match status" value="1"/>
</dbReference>
<dbReference type="SUPFAM" id="SSF52788">
    <property type="entry name" value="Phosphotyrosine protein phosphatases I"/>
    <property type="match status" value="1"/>
</dbReference>
<reference evidence="3 5" key="1">
    <citation type="submission" date="2015-04" db="EMBL/GenBank/DDBJ databases">
        <title>The draft genome sequence of Roseovarius indicus B108T.</title>
        <authorList>
            <person name="Li G."/>
            <person name="Lai Q."/>
            <person name="Shao Z."/>
            <person name="Yan P."/>
        </authorList>
    </citation>
    <scope>NUCLEOTIDE SEQUENCE [LARGE SCALE GENOMIC DNA]</scope>
    <source>
        <strain evidence="3 5">B108</strain>
    </source>
</reference>
<keyword evidence="5" id="KW-1185">Reference proteome</keyword>
<dbReference type="EC" id="1.20.4.-" evidence="4"/>
<reference evidence="4 6" key="2">
    <citation type="submission" date="2018-08" db="EMBL/GenBank/DDBJ databases">
        <title>Genetic Globetrotter - A new plasmid hitch-hiking vast phylogenetic and geographic distances.</title>
        <authorList>
            <person name="Vollmers J."/>
            <person name="Petersen J."/>
        </authorList>
    </citation>
    <scope>NUCLEOTIDE SEQUENCE [LARGE SCALE GENOMIC DNA]</scope>
    <source>
        <strain evidence="4 6">DSM 26383</strain>
    </source>
</reference>
<dbReference type="RefSeq" id="WP_057815437.1">
    <property type="nucleotide sequence ID" value="NZ_CP031598.1"/>
</dbReference>
<feature type="domain" description="Phosphotyrosine protein phosphatase I" evidence="2">
    <location>
        <begin position="1"/>
        <end position="137"/>
    </location>
</feature>
<dbReference type="InterPro" id="IPR023485">
    <property type="entry name" value="Ptyr_pPase"/>
</dbReference>
<protein>
    <submittedName>
        <fullName evidence="3">Arsenate reductase</fullName>
        <ecNumber evidence="4">1.20.4.-</ecNumber>
    </submittedName>
</protein>
<evidence type="ECO:0000313" key="6">
    <source>
        <dbReference type="Proteomes" id="UP000325785"/>
    </source>
</evidence>
<dbReference type="EMBL" id="CP031598">
    <property type="protein sequence ID" value="QEW26898.1"/>
    <property type="molecule type" value="Genomic_DNA"/>
</dbReference>
<dbReference type="CDD" id="cd16345">
    <property type="entry name" value="LMWP_ArsC"/>
    <property type="match status" value="1"/>
</dbReference>
<dbReference type="OrthoDB" id="9793058at2"/>
<evidence type="ECO:0000256" key="1">
    <source>
        <dbReference type="ARBA" id="ARBA00022849"/>
    </source>
</evidence>
<sequence>MNILVLCTGNSARSILLESILNTESVGRVRAFSAGSQPAGQVHPQSLKLLEEKGHDITHARSKSWDEFAADDAPLMDIVITVCGSAAEETCPVWPGAPVRSHWGIEDPARAPESEWETAFNEAYDKLERRALALLDMNFETMEQGELKATLDRIGQMD</sequence>
<dbReference type="EMBL" id="LAXI01000004">
    <property type="protein sequence ID" value="KRS18263.1"/>
    <property type="molecule type" value="Genomic_DNA"/>
</dbReference>
<keyword evidence="1" id="KW-0059">Arsenical resistance</keyword>
<evidence type="ECO:0000259" key="2">
    <source>
        <dbReference type="SMART" id="SM00226"/>
    </source>
</evidence>
<dbReference type="PANTHER" id="PTHR43428">
    <property type="entry name" value="ARSENATE REDUCTASE"/>
    <property type="match status" value="1"/>
</dbReference>
<dbReference type="PANTHER" id="PTHR43428:SF1">
    <property type="entry name" value="ARSENATE REDUCTASE"/>
    <property type="match status" value="1"/>
</dbReference>
<dbReference type="PATRIC" id="fig|540747.5.peg.4587"/>
<evidence type="ECO:0000313" key="4">
    <source>
        <dbReference type="EMBL" id="QEW26898.1"/>
    </source>
</evidence>
<dbReference type="KEGG" id="rid:RIdsm_02704"/>
<dbReference type="STRING" id="540747.SAMN04488031_101640"/>
<name>A0A0T5PAA9_9RHOB</name>
<dbReference type="Pfam" id="PF01451">
    <property type="entry name" value="LMWPc"/>
    <property type="match status" value="1"/>
</dbReference>
<dbReference type="AlphaFoldDB" id="A0A0T5PAA9"/>
<dbReference type="Proteomes" id="UP000325785">
    <property type="component" value="Chromosome"/>
</dbReference>
<dbReference type="GO" id="GO:0016491">
    <property type="term" value="F:oxidoreductase activity"/>
    <property type="evidence" value="ECO:0007669"/>
    <property type="project" value="UniProtKB-KW"/>
</dbReference>